<gene>
    <name evidence="1" type="ORF">BDV38DRAFT_258846</name>
</gene>
<reference evidence="1 2" key="1">
    <citation type="submission" date="2019-04" db="EMBL/GenBank/DDBJ databases">
        <title>Friends and foes A comparative genomics study of 23 Aspergillus species from section Flavi.</title>
        <authorList>
            <consortium name="DOE Joint Genome Institute"/>
            <person name="Kjaerbolling I."/>
            <person name="Vesth T."/>
            <person name="Frisvad J.C."/>
            <person name="Nybo J.L."/>
            <person name="Theobald S."/>
            <person name="Kildgaard S."/>
            <person name="Isbrandt T."/>
            <person name="Kuo A."/>
            <person name="Sato A."/>
            <person name="Lyhne E.K."/>
            <person name="Kogle M.E."/>
            <person name="Wiebenga A."/>
            <person name="Kun R.S."/>
            <person name="Lubbers R.J."/>
            <person name="Makela M.R."/>
            <person name="Barry K."/>
            <person name="Chovatia M."/>
            <person name="Clum A."/>
            <person name="Daum C."/>
            <person name="Haridas S."/>
            <person name="He G."/>
            <person name="LaButti K."/>
            <person name="Lipzen A."/>
            <person name="Mondo S."/>
            <person name="Riley R."/>
            <person name="Salamov A."/>
            <person name="Simmons B.A."/>
            <person name="Magnuson J.K."/>
            <person name="Henrissat B."/>
            <person name="Mortensen U.H."/>
            <person name="Larsen T.O."/>
            <person name="Devries R.P."/>
            <person name="Grigoriev I.V."/>
            <person name="Machida M."/>
            <person name="Baker S.E."/>
            <person name="Andersen M.R."/>
        </authorList>
    </citation>
    <scope>NUCLEOTIDE SEQUENCE [LARGE SCALE GENOMIC DNA]</scope>
    <source>
        <strain evidence="1 2">CBS 117625</strain>
    </source>
</reference>
<sequence length="193" mass="21494">MGQVFPSEIGTMIGQNPPFFWLRKLSSPSLKPMSCMDAMRHFQTQKPKLNERETVWREQLATPWNASLRLEQASTVLLIIMTRIITVARVASTRIGALITRNFIRHQPFGDGLALFLKTFAVLSLPCTTGGPEGPNHPKGHNVMLCQPPWMIFCGVTLKAPTASWRRHSLVHREKTGDNCTILSCLTTVGAGQ</sequence>
<dbReference type="GeneID" id="43639978"/>
<dbReference type="RefSeq" id="XP_031909335.1">
    <property type="nucleotide sequence ID" value="XM_032055768.1"/>
</dbReference>
<keyword evidence="2" id="KW-1185">Reference proteome</keyword>
<dbReference type="AlphaFoldDB" id="A0A5N6SF39"/>
<dbReference type="Proteomes" id="UP000325672">
    <property type="component" value="Unassembled WGS sequence"/>
</dbReference>
<organism evidence="1 2">
    <name type="scientific">Aspergillus pseudotamarii</name>
    <dbReference type="NCBI Taxonomy" id="132259"/>
    <lineage>
        <taxon>Eukaryota</taxon>
        <taxon>Fungi</taxon>
        <taxon>Dikarya</taxon>
        <taxon>Ascomycota</taxon>
        <taxon>Pezizomycotina</taxon>
        <taxon>Eurotiomycetes</taxon>
        <taxon>Eurotiomycetidae</taxon>
        <taxon>Eurotiales</taxon>
        <taxon>Aspergillaceae</taxon>
        <taxon>Aspergillus</taxon>
        <taxon>Aspergillus subgen. Circumdati</taxon>
    </lineage>
</organism>
<dbReference type="EMBL" id="ML743619">
    <property type="protein sequence ID" value="KAE8133272.1"/>
    <property type="molecule type" value="Genomic_DNA"/>
</dbReference>
<name>A0A5N6SF39_ASPPS</name>
<protein>
    <submittedName>
        <fullName evidence="1">Uncharacterized protein</fullName>
    </submittedName>
</protein>
<evidence type="ECO:0000313" key="2">
    <source>
        <dbReference type="Proteomes" id="UP000325672"/>
    </source>
</evidence>
<proteinExistence type="predicted"/>
<evidence type="ECO:0000313" key="1">
    <source>
        <dbReference type="EMBL" id="KAE8133272.1"/>
    </source>
</evidence>
<accession>A0A5N6SF39</accession>